<accession>V9LIY3</accession>
<dbReference type="OMA" id="MIARTGC"/>
<dbReference type="PANTHER" id="PTHR13639:SF2">
    <property type="entry name" value="CYTOCHROME C OXIDASE ASSEMBLY FACTOR 4 HOMOLOG, MITOCHONDRIAL"/>
    <property type="match status" value="1"/>
</dbReference>
<dbReference type="GO" id="GO:0033617">
    <property type="term" value="P:mitochondrial respiratory chain complex IV assembly"/>
    <property type="evidence" value="ECO:0007669"/>
    <property type="project" value="InterPro"/>
</dbReference>
<dbReference type="GeneTree" id="ENSGT00390000008503"/>
<proteinExistence type="evidence at transcript level"/>
<evidence type="ECO:0000256" key="1">
    <source>
        <dbReference type="SAM" id="MobiDB-lite"/>
    </source>
</evidence>
<dbReference type="AlphaFoldDB" id="V9LIY3"/>
<reference evidence="3" key="4">
    <citation type="submission" date="2025-05" db="UniProtKB">
        <authorList>
            <consortium name="Ensembl"/>
        </authorList>
    </citation>
    <scope>IDENTIFICATION</scope>
</reference>
<dbReference type="GO" id="GO:0005758">
    <property type="term" value="C:mitochondrial intermembrane space"/>
    <property type="evidence" value="ECO:0007669"/>
    <property type="project" value="InterPro"/>
</dbReference>
<dbReference type="Ensembl" id="ENSCMIT00000002192.1">
    <property type="protein sequence ID" value="ENSCMIP00000002112.1"/>
    <property type="gene ID" value="ENSCMIG00000001281.1"/>
</dbReference>
<evidence type="ECO:0000313" key="3">
    <source>
        <dbReference type="Ensembl" id="ENSCMIP00000002112.1"/>
    </source>
</evidence>
<dbReference type="PANTHER" id="PTHR13639">
    <property type="entry name" value="CYTOCHROME C OXIDASE ASSEMBLY FACTOR 4 HOMOLOG, MITOCHONDRIAL"/>
    <property type="match status" value="1"/>
</dbReference>
<feature type="region of interest" description="Disordered" evidence="1">
    <location>
        <begin position="1"/>
        <end position="26"/>
    </location>
</feature>
<keyword evidence="4" id="KW-1185">Reference proteome</keyword>
<reference evidence="4" key="1">
    <citation type="journal article" date="2006" name="Science">
        <title>Ancient noncoding elements conserved in the human genome.</title>
        <authorList>
            <person name="Venkatesh B."/>
            <person name="Kirkness E.F."/>
            <person name="Loh Y.H."/>
            <person name="Halpern A.L."/>
            <person name="Lee A.P."/>
            <person name="Johnson J."/>
            <person name="Dandona N."/>
            <person name="Viswanathan L.D."/>
            <person name="Tay A."/>
            <person name="Venter J.C."/>
            <person name="Strausberg R.L."/>
            <person name="Brenner S."/>
        </authorList>
    </citation>
    <scope>NUCLEOTIDE SEQUENCE [LARGE SCALE GENOMIC DNA]</scope>
</reference>
<evidence type="ECO:0000313" key="4">
    <source>
        <dbReference type="Proteomes" id="UP000314986"/>
    </source>
</evidence>
<dbReference type="EMBL" id="JW880236">
    <property type="protein sequence ID" value="AFP12753.1"/>
    <property type="molecule type" value="mRNA"/>
</dbReference>
<dbReference type="InterPro" id="IPR039870">
    <property type="entry name" value="Coa4-like"/>
</dbReference>
<dbReference type="Proteomes" id="UP000314986">
    <property type="component" value="Unassembled WGS sequence"/>
</dbReference>
<evidence type="ECO:0000313" key="2">
    <source>
        <dbReference type="EMBL" id="AFP12753.1"/>
    </source>
</evidence>
<organism evidence="2">
    <name type="scientific">Callorhinchus milii</name>
    <name type="common">Ghost shark</name>
    <dbReference type="NCBI Taxonomy" id="7868"/>
    <lineage>
        <taxon>Eukaryota</taxon>
        <taxon>Metazoa</taxon>
        <taxon>Chordata</taxon>
        <taxon>Craniata</taxon>
        <taxon>Vertebrata</taxon>
        <taxon>Chondrichthyes</taxon>
        <taxon>Holocephali</taxon>
        <taxon>Chimaeriformes</taxon>
        <taxon>Callorhinchidae</taxon>
        <taxon>Callorhinchus</taxon>
    </lineage>
</organism>
<name>V9LIY3_CALMI</name>
<reference evidence="2 4" key="3">
    <citation type="journal article" date="2014" name="Nature">
        <title>Elephant shark genome provides unique insights into gnathostome evolution.</title>
        <authorList>
            <consortium name="International Elephant Shark Genome Sequencing Consortium"/>
            <person name="Venkatesh B."/>
            <person name="Lee A.P."/>
            <person name="Ravi V."/>
            <person name="Maurya A.K."/>
            <person name="Lian M.M."/>
            <person name="Swann J.B."/>
            <person name="Ohta Y."/>
            <person name="Flajnik M.F."/>
            <person name="Sutoh Y."/>
            <person name="Kasahara M."/>
            <person name="Hoon S."/>
            <person name="Gangu V."/>
            <person name="Roy S.W."/>
            <person name="Irimia M."/>
            <person name="Korzh V."/>
            <person name="Kondrychyn I."/>
            <person name="Lim Z.W."/>
            <person name="Tay B.H."/>
            <person name="Tohari S."/>
            <person name="Kong K.W."/>
            <person name="Ho S."/>
            <person name="Lorente-Galdos B."/>
            <person name="Quilez J."/>
            <person name="Marques-Bonet T."/>
            <person name="Raney B.J."/>
            <person name="Ingham P.W."/>
            <person name="Tay A."/>
            <person name="Hillier L.W."/>
            <person name="Minx P."/>
            <person name="Boehm T."/>
            <person name="Wilson R.K."/>
            <person name="Brenner S."/>
            <person name="Warren W.C."/>
        </authorList>
    </citation>
    <scope>NUCLEOTIDE SEQUENCE</scope>
    <source>
        <tissue evidence="2">Kidney</tissue>
    </source>
</reference>
<sequence length="89" mass="10136">MTDGTFRGHTWTKPAARTEEEEEEDPVDMMVMKTGCAGLHHAVQECMAEHRDWRQCQGALGEFKHCMSEQQARRAEELRSRRAAQGTSS</sequence>
<reference evidence="4" key="2">
    <citation type="journal article" date="2007" name="PLoS Biol.">
        <title>Survey sequencing and comparative analysis of the elephant shark (Callorhinchus milii) genome.</title>
        <authorList>
            <person name="Venkatesh B."/>
            <person name="Kirkness E.F."/>
            <person name="Loh Y.H."/>
            <person name="Halpern A.L."/>
            <person name="Lee A.P."/>
            <person name="Johnson J."/>
            <person name="Dandona N."/>
            <person name="Viswanathan L.D."/>
            <person name="Tay A."/>
            <person name="Venter J.C."/>
            <person name="Strausberg R.L."/>
            <person name="Brenner S."/>
        </authorList>
    </citation>
    <scope>NUCLEOTIDE SEQUENCE [LARGE SCALE GENOMIC DNA]</scope>
</reference>
<dbReference type="STRING" id="7868.ENSCMIP00000002112"/>
<protein>
    <submittedName>
        <fullName evidence="2">Coiled-coil-helix-coiled-coil-helix domain-containing protein 8-like protein</fullName>
    </submittedName>
    <submittedName>
        <fullName evidence="3">Cytochrome c oxidase assembly factor 4 homolog</fullName>
    </submittedName>
</protein>